<evidence type="ECO:0000313" key="2">
    <source>
        <dbReference type="EMBL" id="APZ33101.1"/>
    </source>
</evidence>
<dbReference type="InterPro" id="IPR041535">
    <property type="entry name" value="VbhA"/>
</dbReference>
<name>A0A1P8U4S0_9MICO</name>
<protein>
    <recommendedName>
        <fullName evidence="1">Antitoxin VbhA domain-containing protein</fullName>
    </recommendedName>
</protein>
<dbReference type="Pfam" id="PF18495">
    <property type="entry name" value="VbhA"/>
    <property type="match status" value="1"/>
</dbReference>
<dbReference type="STRING" id="36805.BOH66_01395"/>
<evidence type="ECO:0000313" key="3">
    <source>
        <dbReference type="Proteomes" id="UP000187185"/>
    </source>
</evidence>
<proteinExistence type="predicted"/>
<dbReference type="KEGG" id="maur:BOH66_01395"/>
<keyword evidence="3" id="KW-1185">Reference proteome</keyword>
<organism evidence="2 3">
    <name type="scientific">Microbacterium aurum</name>
    <dbReference type="NCBI Taxonomy" id="36805"/>
    <lineage>
        <taxon>Bacteria</taxon>
        <taxon>Bacillati</taxon>
        <taxon>Actinomycetota</taxon>
        <taxon>Actinomycetes</taxon>
        <taxon>Micrococcales</taxon>
        <taxon>Microbacteriaceae</taxon>
        <taxon>Microbacterium</taxon>
    </lineage>
</organism>
<reference evidence="2 3" key="1">
    <citation type="submission" date="2016-12" db="EMBL/GenBank/DDBJ databases">
        <title>Complete genome sequence of Microbacterium aurum KACC 15219.</title>
        <authorList>
            <person name="Jung Y."/>
            <person name="Shin J.-H."/>
            <person name="Lee Y.-J."/>
            <person name="Yi H."/>
            <person name="Bahn Y.-S."/>
            <person name="Kim J.F."/>
            <person name="Lee D.-W."/>
        </authorList>
    </citation>
    <scope>NUCLEOTIDE SEQUENCE [LARGE SCALE GENOMIC DNA]</scope>
    <source>
        <strain evidence="2 3">KACC 15219</strain>
    </source>
</reference>
<evidence type="ECO:0000259" key="1">
    <source>
        <dbReference type="Pfam" id="PF18495"/>
    </source>
</evidence>
<feature type="domain" description="Antitoxin VbhA" evidence="1">
    <location>
        <begin position="25"/>
        <end position="67"/>
    </location>
</feature>
<accession>A0A1P8U4S0</accession>
<dbReference type="CDD" id="cd11586">
    <property type="entry name" value="VbhA_like"/>
    <property type="match status" value="1"/>
</dbReference>
<gene>
    <name evidence="2" type="ORF">BOH66_01395</name>
</gene>
<sequence>MMERFDLEERWPELFDVLDENNRWALRQSLASAWHEGWEPNRDDVELLVDHIRGVIDDAEYERRFRALAEQMRGQS</sequence>
<dbReference type="OrthoDB" id="4578598at2"/>
<dbReference type="AlphaFoldDB" id="A0A1P8U4S0"/>
<dbReference type="EMBL" id="CP018762">
    <property type="protein sequence ID" value="APZ33101.1"/>
    <property type="molecule type" value="Genomic_DNA"/>
</dbReference>
<dbReference type="InterPro" id="IPR033788">
    <property type="entry name" value="VbhA-like"/>
</dbReference>
<dbReference type="Proteomes" id="UP000187185">
    <property type="component" value="Chromosome"/>
</dbReference>